<feature type="region of interest" description="Disordered" evidence="1">
    <location>
        <begin position="18"/>
        <end position="51"/>
    </location>
</feature>
<evidence type="ECO:0000313" key="2">
    <source>
        <dbReference type="Proteomes" id="UP000515160"/>
    </source>
</evidence>
<reference evidence="3" key="1">
    <citation type="submission" date="2025-08" db="UniProtKB">
        <authorList>
            <consortium name="RefSeq"/>
        </authorList>
    </citation>
    <scope>IDENTIFICATION</scope>
    <source>
        <strain evidence="3">15112-1751.03</strain>
        <tissue evidence="3">Whole Adult</tissue>
    </source>
</reference>
<gene>
    <name evidence="3" type="primary">LOC117576363</name>
</gene>
<protein>
    <submittedName>
        <fullName evidence="3">Uncharacterized protein LOC117576363</fullName>
    </submittedName>
</protein>
<evidence type="ECO:0000313" key="3">
    <source>
        <dbReference type="RefSeq" id="XP_034116943.1"/>
    </source>
</evidence>
<organism evidence="2 3">
    <name type="scientific">Drosophila albomicans</name>
    <name type="common">Fruit fly</name>
    <dbReference type="NCBI Taxonomy" id="7291"/>
    <lineage>
        <taxon>Eukaryota</taxon>
        <taxon>Metazoa</taxon>
        <taxon>Ecdysozoa</taxon>
        <taxon>Arthropoda</taxon>
        <taxon>Hexapoda</taxon>
        <taxon>Insecta</taxon>
        <taxon>Pterygota</taxon>
        <taxon>Neoptera</taxon>
        <taxon>Endopterygota</taxon>
        <taxon>Diptera</taxon>
        <taxon>Brachycera</taxon>
        <taxon>Muscomorpha</taxon>
        <taxon>Ephydroidea</taxon>
        <taxon>Drosophilidae</taxon>
        <taxon>Drosophila</taxon>
    </lineage>
</organism>
<evidence type="ECO:0000256" key="1">
    <source>
        <dbReference type="SAM" id="MobiDB-lite"/>
    </source>
</evidence>
<sequence length="189" mass="21761">MVSLCCFVSSRKEVMPPSLPIETELDEMPSTSNNTSSNGRRGEKKKASNNDVKIKKMKQQCRVQKKVAGKRQKKNWKILLLICQTGRCLHPNTMTIKTQLEFESPNGHTFHCATPGGTQWMILFSSYIKNPINAKFIPYHRSQKRNYKLITRIYLWTNRRWPVAPQATKPPTSQAATLKQTNRIVRESN</sequence>
<dbReference type="RefSeq" id="XP_034116943.1">
    <property type="nucleotide sequence ID" value="XM_034261052.2"/>
</dbReference>
<dbReference type="AlphaFoldDB" id="A0A6P8XUA1"/>
<feature type="compositionally biased region" description="Polar residues" evidence="1">
    <location>
        <begin position="169"/>
        <end position="183"/>
    </location>
</feature>
<keyword evidence="2" id="KW-1185">Reference proteome</keyword>
<dbReference type="Proteomes" id="UP000515160">
    <property type="component" value="Chromosome 2R"/>
</dbReference>
<proteinExistence type="predicted"/>
<name>A0A6P8XUA1_DROAB</name>
<dbReference type="GeneID" id="117576363"/>
<feature type="region of interest" description="Disordered" evidence="1">
    <location>
        <begin position="165"/>
        <end position="189"/>
    </location>
</feature>
<accession>A0A6P8XUA1</accession>